<reference evidence="1 2" key="1">
    <citation type="submission" date="2019-02" db="EMBL/GenBank/DDBJ databases">
        <title>Deep-cultivation of Planctomycetes and their phenomic and genomic characterization uncovers novel biology.</title>
        <authorList>
            <person name="Wiegand S."/>
            <person name="Jogler M."/>
            <person name="Boedeker C."/>
            <person name="Pinto D."/>
            <person name="Vollmers J."/>
            <person name="Rivas-Marin E."/>
            <person name="Kohn T."/>
            <person name="Peeters S.H."/>
            <person name="Heuer A."/>
            <person name="Rast P."/>
            <person name="Oberbeckmann S."/>
            <person name="Bunk B."/>
            <person name="Jeske O."/>
            <person name="Meyerdierks A."/>
            <person name="Storesund J.E."/>
            <person name="Kallscheuer N."/>
            <person name="Luecker S."/>
            <person name="Lage O.M."/>
            <person name="Pohl T."/>
            <person name="Merkel B.J."/>
            <person name="Hornburger P."/>
            <person name="Mueller R.-W."/>
            <person name="Bruemmer F."/>
            <person name="Labrenz M."/>
            <person name="Spormann A.M."/>
            <person name="Op Den Camp H."/>
            <person name="Overmann J."/>
            <person name="Amann R."/>
            <person name="Jetten M.S.M."/>
            <person name="Mascher T."/>
            <person name="Medema M.H."/>
            <person name="Devos D.P."/>
            <person name="Kaster A.-K."/>
            <person name="Ovreas L."/>
            <person name="Rohde M."/>
            <person name="Galperin M.Y."/>
            <person name="Jogler C."/>
        </authorList>
    </citation>
    <scope>NUCLEOTIDE SEQUENCE [LARGE SCALE GENOMIC DNA]</scope>
    <source>
        <strain evidence="1 2">Pla144</strain>
    </source>
</reference>
<dbReference type="EMBL" id="SJPS01000004">
    <property type="protein sequence ID" value="TWU25781.1"/>
    <property type="molecule type" value="Genomic_DNA"/>
</dbReference>
<evidence type="ECO:0000313" key="1">
    <source>
        <dbReference type="EMBL" id="TWU25781.1"/>
    </source>
</evidence>
<dbReference type="AlphaFoldDB" id="A0A5C6CQP8"/>
<sequence length="308" mass="32549">MLGIKFRSLWGWGSFSHSSAINSLVCVATLFVASGNLQAADIIIDGEGFEPPAYSLGTLEGQAAKLPNDAPFPGFQAWDASIGTTSTAVVQSTVVNSGTQAVKFDRAANEAPGGGRFGVPVTAWPDNARYICIEWDMWVDDAMGPNGSFGPFFGAEAYDDAGVGSTKGRMGSLGVDATTGDVLYTAAGTGFYTETTSTVSFGAWNHFRIDLDFQLHEYSTFLNGSPLLMGGVGDYSEPFEEGSMLDDFSDAPIAGLAAAGDPDSQGLVGTAYFDNYKVFQVDVKVPEPGSLMLVMAALVAMPMSRRRR</sequence>
<protein>
    <recommendedName>
        <fullName evidence="3">PEP-CTERM protein-sorting domain-containing protein</fullName>
    </recommendedName>
</protein>
<organism evidence="1 2">
    <name type="scientific">Bythopirellula polymerisocia</name>
    <dbReference type="NCBI Taxonomy" id="2528003"/>
    <lineage>
        <taxon>Bacteria</taxon>
        <taxon>Pseudomonadati</taxon>
        <taxon>Planctomycetota</taxon>
        <taxon>Planctomycetia</taxon>
        <taxon>Pirellulales</taxon>
        <taxon>Lacipirellulaceae</taxon>
        <taxon>Bythopirellula</taxon>
    </lineage>
</organism>
<keyword evidence="2" id="KW-1185">Reference proteome</keyword>
<evidence type="ECO:0008006" key="3">
    <source>
        <dbReference type="Google" id="ProtNLM"/>
    </source>
</evidence>
<accession>A0A5C6CQP8</accession>
<dbReference type="RefSeq" id="WP_146451354.1">
    <property type="nucleotide sequence ID" value="NZ_SJPS01000004.1"/>
</dbReference>
<dbReference type="Proteomes" id="UP000318437">
    <property type="component" value="Unassembled WGS sequence"/>
</dbReference>
<gene>
    <name evidence="1" type="ORF">Pla144_29930</name>
</gene>
<name>A0A5C6CQP8_9BACT</name>
<comment type="caution">
    <text evidence="1">The sequence shown here is derived from an EMBL/GenBank/DDBJ whole genome shotgun (WGS) entry which is preliminary data.</text>
</comment>
<proteinExistence type="predicted"/>
<evidence type="ECO:0000313" key="2">
    <source>
        <dbReference type="Proteomes" id="UP000318437"/>
    </source>
</evidence>
<dbReference type="OrthoDB" id="280126at2"/>